<dbReference type="GO" id="GO:0016987">
    <property type="term" value="F:sigma factor activity"/>
    <property type="evidence" value="ECO:0007669"/>
    <property type="project" value="UniProtKB-KW"/>
</dbReference>
<evidence type="ECO:0000256" key="3">
    <source>
        <dbReference type="ARBA" id="ARBA00023082"/>
    </source>
</evidence>
<name>A0A0N7M8F7_9RHOB</name>
<dbReference type="GO" id="GO:0003677">
    <property type="term" value="F:DNA binding"/>
    <property type="evidence" value="ECO:0007669"/>
    <property type="project" value="UniProtKB-KW"/>
</dbReference>
<dbReference type="EMBL" id="CYUD01000001">
    <property type="protein sequence ID" value="CUJ87088.1"/>
    <property type="molecule type" value="Genomic_DNA"/>
</dbReference>
<dbReference type="NCBIfam" id="NF009176">
    <property type="entry name" value="PRK12524.1"/>
    <property type="match status" value="1"/>
</dbReference>
<proteinExistence type="inferred from homology"/>
<accession>A0A0N7M8F7</accession>
<organism evidence="8 9">
    <name type="scientific">Ruegeria denitrificans</name>
    <dbReference type="NCBI Taxonomy" id="1715692"/>
    <lineage>
        <taxon>Bacteria</taxon>
        <taxon>Pseudomonadati</taxon>
        <taxon>Pseudomonadota</taxon>
        <taxon>Alphaproteobacteria</taxon>
        <taxon>Rhodobacterales</taxon>
        <taxon>Roseobacteraceae</taxon>
        <taxon>Ruegeria</taxon>
    </lineage>
</organism>
<dbReference type="PANTHER" id="PTHR43133:SF8">
    <property type="entry name" value="RNA POLYMERASE SIGMA FACTOR HI_1459-RELATED"/>
    <property type="match status" value="1"/>
</dbReference>
<keyword evidence="4" id="KW-0238">DNA-binding</keyword>
<protein>
    <submittedName>
        <fullName evidence="8">Sigma-W factor</fullName>
    </submittedName>
</protein>
<reference evidence="9" key="1">
    <citation type="submission" date="2015-09" db="EMBL/GenBank/DDBJ databases">
        <authorList>
            <person name="Rodrigo-Torres L."/>
            <person name="Arahal D.R."/>
        </authorList>
    </citation>
    <scope>NUCLEOTIDE SEQUENCE [LARGE SCALE GENOMIC DNA]</scope>
    <source>
        <strain evidence="9">CECT 5091</strain>
    </source>
</reference>
<dbReference type="Pfam" id="PF04542">
    <property type="entry name" value="Sigma70_r2"/>
    <property type="match status" value="1"/>
</dbReference>
<dbReference type="InterPro" id="IPR039425">
    <property type="entry name" value="RNA_pol_sigma-70-like"/>
</dbReference>
<dbReference type="OrthoDB" id="9780326at2"/>
<dbReference type="STRING" id="1715692.RUE5091_00559"/>
<dbReference type="InterPro" id="IPR013249">
    <property type="entry name" value="RNA_pol_sigma70_r4_t2"/>
</dbReference>
<dbReference type="Proteomes" id="UP000051260">
    <property type="component" value="Unassembled WGS sequence"/>
</dbReference>
<dbReference type="SUPFAM" id="SSF88659">
    <property type="entry name" value="Sigma3 and sigma4 domains of RNA polymerase sigma factors"/>
    <property type="match status" value="1"/>
</dbReference>
<comment type="similarity">
    <text evidence="1">Belongs to the sigma-70 factor family. ECF subfamily.</text>
</comment>
<dbReference type="GO" id="GO:0006352">
    <property type="term" value="P:DNA-templated transcription initiation"/>
    <property type="evidence" value="ECO:0007669"/>
    <property type="project" value="InterPro"/>
</dbReference>
<sequence>MEDLTSPLQDVRGAECAADTSDDALLRQFADGDAVAARQLTDRLGPRCFSVAMRMLGNRAEAEDVTQDAMMRLWQMASNWVPGQAKVSTWLYRVTLNLCVDVQRKKKPDRLDDAPEPEDEDLSAAERLQNAARKDALQSALSQLPDRQRQAVILRHIEELPNPEIAGIMGISTEAVESLTARGKRALAAILAGRQDELGYDDG</sequence>
<evidence type="ECO:0000313" key="9">
    <source>
        <dbReference type="Proteomes" id="UP000051260"/>
    </source>
</evidence>
<dbReference type="InterPro" id="IPR036388">
    <property type="entry name" value="WH-like_DNA-bd_sf"/>
</dbReference>
<dbReference type="SUPFAM" id="SSF88946">
    <property type="entry name" value="Sigma2 domain of RNA polymerase sigma factors"/>
    <property type="match status" value="1"/>
</dbReference>
<evidence type="ECO:0000256" key="1">
    <source>
        <dbReference type="ARBA" id="ARBA00010641"/>
    </source>
</evidence>
<dbReference type="Gene3D" id="1.10.1740.10">
    <property type="match status" value="1"/>
</dbReference>
<keyword evidence="3" id="KW-0731">Sigma factor</keyword>
<feature type="domain" description="RNA polymerase sigma-70 region 2" evidence="6">
    <location>
        <begin position="42"/>
        <end position="107"/>
    </location>
</feature>
<dbReference type="InterPro" id="IPR014284">
    <property type="entry name" value="RNA_pol_sigma-70_dom"/>
</dbReference>
<evidence type="ECO:0000256" key="5">
    <source>
        <dbReference type="ARBA" id="ARBA00023163"/>
    </source>
</evidence>
<gene>
    <name evidence="8" type="primary">sigW_1</name>
    <name evidence="8" type="ORF">RUE5091_00559</name>
</gene>
<dbReference type="CDD" id="cd06171">
    <property type="entry name" value="Sigma70_r4"/>
    <property type="match status" value="1"/>
</dbReference>
<evidence type="ECO:0000313" key="8">
    <source>
        <dbReference type="EMBL" id="CUJ87088.1"/>
    </source>
</evidence>
<dbReference type="RefSeq" id="WP_058280302.1">
    <property type="nucleotide sequence ID" value="NZ_CYUD01000001.1"/>
</dbReference>
<dbReference type="Pfam" id="PF08281">
    <property type="entry name" value="Sigma70_r4_2"/>
    <property type="match status" value="1"/>
</dbReference>
<dbReference type="InterPro" id="IPR013325">
    <property type="entry name" value="RNA_pol_sigma_r2"/>
</dbReference>
<dbReference type="NCBIfam" id="TIGR02937">
    <property type="entry name" value="sigma70-ECF"/>
    <property type="match status" value="1"/>
</dbReference>
<dbReference type="AlphaFoldDB" id="A0A0N7M8F7"/>
<evidence type="ECO:0000256" key="4">
    <source>
        <dbReference type="ARBA" id="ARBA00023125"/>
    </source>
</evidence>
<keyword evidence="5" id="KW-0804">Transcription</keyword>
<dbReference type="Gene3D" id="1.10.10.10">
    <property type="entry name" value="Winged helix-like DNA-binding domain superfamily/Winged helix DNA-binding domain"/>
    <property type="match status" value="1"/>
</dbReference>
<evidence type="ECO:0000259" key="6">
    <source>
        <dbReference type="Pfam" id="PF04542"/>
    </source>
</evidence>
<feature type="domain" description="RNA polymerase sigma factor 70 region 4 type 2" evidence="7">
    <location>
        <begin position="135"/>
        <end position="187"/>
    </location>
</feature>
<dbReference type="InterPro" id="IPR007627">
    <property type="entry name" value="RNA_pol_sigma70_r2"/>
</dbReference>
<dbReference type="PANTHER" id="PTHR43133">
    <property type="entry name" value="RNA POLYMERASE ECF-TYPE SIGMA FACTO"/>
    <property type="match status" value="1"/>
</dbReference>
<dbReference type="InterPro" id="IPR013324">
    <property type="entry name" value="RNA_pol_sigma_r3/r4-like"/>
</dbReference>
<keyword evidence="9" id="KW-1185">Reference proteome</keyword>
<evidence type="ECO:0000259" key="7">
    <source>
        <dbReference type="Pfam" id="PF08281"/>
    </source>
</evidence>
<keyword evidence="2" id="KW-0805">Transcription regulation</keyword>
<evidence type="ECO:0000256" key="2">
    <source>
        <dbReference type="ARBA" id="ARBA00023015"/>
    </source>
</evidence>